<evidence type="ECO:0000259" key="6">
    <source>
        <dbReference type="Pfam" id="PF03330"/>
    </source>
</evidence>
<evidence type="ECO:0000256" key="5">
    <source>
        <dbReference type="SAM" id="MobiDB-lite"/>
    </source>
</evidence>
<dbReference type="AlphaFoldDB" id="A0A0A1FI76"/>
<evidence type="ECO:0000256" key="1">
    <source>
        <dbReference type="ARBA" id="ARBA00023239"/>
    </source>
</evidence>
<dbReference type="HOGENOM" id="CLU_042923_6_0_4"/>
<comment type="similarity">
    <text evidence="3 4">Belongs to the RlpA family.</text>
</comment>
<feature type="domain" description="RlpA-like protein double-psi beta-barrel" evidence="6">
    <location>
        <begin position="69"/>
        <end position="158"/>
    </location>
</feature>
<name>A0A0A1FI76_9BURK</name>
<dbReference type="NCBIfam" id="TIGR00413">
    <property type="entry name" value="rlpA"/>
    <property type="match status" value="1"/>
</dbReference>
<dbReference type="CDD" id="cd22268">
    <property type="entry name" value="DPBB_RlpA-like"/>
    <property type="match status" value="1"/>
</dbReference>
<dbReference type="Pfam" id="PF03330">
    <property type="entry name" value="DPBB_1"/>
    <property type="match status" value="1"/>
</dbReference>
<dbReference type="Gene3D" id="2.40.40.10">
    <property type="entry name" value="RlpA-like domain"/>
    <property type="match status" value="1"/>
</dbReference>
<sequence>MQLPTVQAAVFVDAAPATQRANQTTAANNDLTPPVAPDQKTAMPQSEDCSPASRKNTIANNDRPTKHIQRGTASWYGKKLHGRRSASGERFDMHAMTAAHPSLPLRSWVLVRNLSNGKMAILKVNDRGPFRSKRILDVSYSAAKQLGFAGKGTTRVEVRPLSANEMPLVKAQVEQGIPTSLPDVKCDQTD</sequence>
<feature type="compositionally biased region" description="Polar residues" evidence="5">
    <location>
        <begin position="42"/>
        <end position="62"/>
    </location>
</feature>
<dbReference type="PANTHER" id="PTHR34183">
    <property type="entry name" value="ENDOLYTIC PEPTIDOGLYCAN TRANSGLYCOSYLASE RLPA"/>
    <property type="match status" value="1"/>
</dbReference>
<keyword evidence="1 3" id="KW-0456">Lyase</keyword>
<evidence type="ECO:0000313" key="7">
    <source>
        <dbReference type="EMBL" id="AIY43410.1"/>
    </source>
</evidence>
<dbReference type="STRING" id="279058.LT85_4252"/>
<dbReference type="SUPFAM" id="SSF50685">
    <property type="entry name" value="Barwin-like endoglucanases"/>
    <property type="match status" value="1"/>
</dbReference>
<feature type="region of interest" description="Disordered" evidence="5">
    <location>
        <begin position="21"/>
        <end position="65"/>
    </location>
</feature>
<keyword evidence="7" id="KW-0449">Lipoprotein</keyword>
<evidence type="ECO:0000256" key="4">
    <source>
        <dbReference type="RuleBase" id="RU003495"/>
    </source>
</evidence>
<keyword evidence="8" id="KW-1185">Reference proteome</keyword>
<proteinExistence type="inferred from homology"/>
<dbReference type="KEGG" id="care:LT85_4252"/>
<dbReference type="GO" id="GO:0008932">
    <property type="term" value="F:lytic endotransglycosylase activity"/>
    <property type="evidence" value="ECO:0007669"/>
    <property type="project" value="UniProtKB-UniRule"/>
</dbReference>
<dbReference type="InterPro" id="IPR009009">
    <property type="entry name" value="RlpA-like_DPBB"/>
</dbReference>
<dbReference type="GO" id="GO:0000270">
    <property type="term" value="P:peptidoglycan metabolic process"/>
    <property type="evidence" value="ECO:0007669"/>
    <property type="project" value="UniProtKB-UniRule"/>
</dbReference>
<dbReference type="HAMAP" id="MF_02071">
    <property type="entry name" value="RlpA"/>
    <property type="match status" value="1"/>
</dbReference>
<reference evidence="8" key="1">
    <citation type="journal article" date="2014" name="Soil Biol. Biochem.">
        <title>Structure and function of bacterial communities in ageing soils: Insights from the Mendocino ecological staircase.</title>
        <authorList>
            <person name="Uroz S."/>
            <person name="Tech J.J."/>
            <person name="Sawaya N.A."/>
            <person name="Frey-Klett P."/>
            <person name="Leveau J.H.J."/>
        </authorList>
    </citation>
    <scope>NUCLEOTIDE SEQUENCE [LARGE SCALE GENOMIC DNA]</scope>
    <source>
        <strain evidence="8">Cal35</strain>
    </source>
</reference>
<dbReference type="InterPro" id="IPR034718">
    <property type="entry name" value="RlpA"/>
</dbReference>
<evidence type="ECO:0000256" key="3">
    <source>
        <dbReference type="HAMAP-Rule" id="MF_02071"/>
    </source>
</evidence>
<gene>
    <name evidence="3" type="primary">rlpA</name>
    <name evidence="7" type="ORF">LT85_4252</name>
</gene>
<organism evidence="7 8">
    <name type="scientific">Collimonas arenae</name>
    <dbReference type="NCBI Taxonomy" id="279058"/>
    <lineage>
        <taxon>Bacteria</taxon>
        <taxon>Pseudomonadati</taxon>
        <taxon>Pseudomonadota</taxon>
        <taxon>Betaproteobacteria</taxon>
        <taxon>Burkholderiales</taxon>
        <taxon>Oxalobacteraceae</taxon>
        <taxon>Collimonas</taxon>
    </lineage>
</organism>
<accession>A0A0A1FI76</accession>
<dbReference type="PANTHER" id="PTHR34183:SF1">
    <property type="entry name" value="ENDOLYTIC PEPTIDOGLYCAN TRANSGLYCOSYLASE RLPA"/>
    <property type="match status" value="1"/>
</dbReference>
<dbReference type="Proteomes" id="UP000030302">
    <property type="component" value="Chromosome"/>
</dbReference>
<evidence type="ECO:0000313" key="8">
    <source>
        <dbReference type="Proteomes" id="UP000030302"/>
    </source>
</evidence>
<dbReference type="InterPro" id="IPR012997">
    <property type="entry name" value="RplA"/>
</dbReference>
<evidence type="ECO:0000256" key="2">
    <source>
        <dbReference type="ARBA" id="ARBA00023316"/>
    </source>
</evidence>
<dbReference type="GO" id="GO:0071555">
    <property type="term" value="P:cell wall organization"/>
    <property type="evidence" value="ECO:0007669"/>
    <property type="project" value="UniProtKB-KW"/>
</dbReference>
<protein>
    <recommendedName>
        <fullName evidence="3">Endolytic peptidoglycan transglycosylase RlpA</fullName>
        <ecNumber evidence="3">4.2.2.-</ecNumber>
    </recommendedName>
</protein>
<dbReference type="EMBL" id="CP009962">
    <property type="protein sequence ID" value="AIY43410.1"/>
    <property type="molecule type" value="Genomic_DNA"/>
</dbReference>
<dbReference type="InterPro" id="IPR036908">
    <property type="entry name" value="RlpA-like_sf"/>
</dbReference>
<keyword evidence="2 3" id="KW-0961">Cell wall biogenesis/degradation</keyword>
<comment type="function">
    <text evidence="3">Lytic transglycosylase with a strong preference for naked glycan strands that lack stem peptides.</text>
</comment>
<dbReference type="EC" id="4.2.2.-" evidence="3"/>